<proteinExistence type="predicted"/>
<organism evidence="1 2">
    <name type="scientific">Microcystis viridis Mv_BB_P_19951000_S68D</name>
    <dbReference type="NCBI Taxonomy" id="2486270"/>
    <lineage>
        <taxon>Bacteria</taxon>
        <taxon>Bacillati</taxon>
        <taxon>Cyanobacteriota</taxon>
        <taxon>Cyanophyceae</taxon>
        <taxon>Oscillatoriophycideae</taxon>
        <taxon>Chroococcales</taxon>
        <taxon>Microcystaceae</taxon>
        <taxon>Microcystis</taxon>
    </lineage>
</organism>
<protein>
    <submittedName>
        <fullName evidence="1">Uncharacterized protein</fullName>
    </submittedName>
</protein>
<comment type="caution">
    <text evidence="1">The sequence shown here is derived from an EMBL/GenBank/DDBJ whole genome shotgun (WGS) entry which is preliminary data.</text>
</comment>
<accession>A0A552HNQ7</accession>
<dbReference type="AlphaFoldDB" id="A0A552HNQ7"/>
<reference evidence="1 2" key="1">
    <citation type="submission" date="2019-01" db="EMBL/GenBank/DDBJ databases">
        <title>Coherence of Microcystis species and biogeography revealed through population genomics.</title>
        <authorList>
            <person name="Perez-Carrascal O.M."/>
            <person name="Terrat Y."/>
            <person name="Giani A."/>
            <person name="Fortin N."/>
            <person name="Tromas N."/>
            <person name="Shapiro B.J."/>
        </authorList>
    </citation>
    <scope>NUCLEOTIDE SEQUENCE [LARGE SCALE GENOMIC DNA]</scope>
    <source>
        <strain evidence="1">Mv_BB_P_19951000_S68D</strain>
    </source>
</reference>
<name>A0A552HNQ7_MICVR</name>
<gene>
    <name evidence="1" type="ORF">EWV77_12930</name>
</gene>
<sequence length="61" mass="6864">MIDSAVNRAFYLNLLWQPPTSRLIFSQNPTPHTPHPTPVRQKLTAEAHTLPPRTTFSANPS</sequence>
<dbReference type="EMBL" id="SFAZ01000185">
    <property type="protein sequence ID" value="TRU72844.1"/>
    <property type="molecule type" value="Genomic_DNA"/>
</dbReference>
<evidence type="ECO:0000313" key="1">
    <source>
        <dbReference type="EMBL" id="TRU72844.1"/>
    </source>
</evidence>
<dbReference type="Proteomes" id="UP000320674">
    <property type="component" value="Unassembled WGS sequence"/>
</dbReference>
<evidence type="ECO:0000313" key="2">
    <source>
        <dbReference type="Proteomes" id="UP000320674"/>
    </source>
</evidence>